<accession>A0A1I8B3F1</accession>
<organism evidence="2 3">
    <name type="scientific">Meloidogyne hapla</name>
    <name type="common">Root-knot nematode worm</name>
    <dbReference type="NCBI Taxonomy" id="6305"/>
    <lineage>
        <taxon>Eukaryota</taxon>
        <taxon>Metazoa</taxon>
        <taxon>Ecdysozoa</taxon>
        <taxon>Nematoda</taxon>
        <taxon>Chromadorea</taxon>
        <taxon>Rhabditida</taxon>
        <taxon>Tylenchina</taxon>
        <taxon>Tylenchomorpha</taxon>
        <taxon>Tylenchoidea</taxon>
        <taxon>Meloidogynidae</taxon>
        <taxon>Meloidogyninae</taxon>
        <taxon>Meloidogyne</taxon>
    </lineage>
</organism>
<protein>
    <submittedName>
        <fullName evidence="3">Uncharacterized protein</fullName>
    </submittedName>
</protein>
<evidence type="ECO:0000313" key="3">
    <source>
        <dbReference type="WBParaSite" id="MhA1_Contig1310.frz3.gene10"/>
    </source>
</evidence>
<feature type="region of interest" description="Disordered" evidence="1">
    <location>
        <begin position="1"/>
        <end position="63"/>
    </location>
</feature>
<evidence type="ECO:0000256" key="1">
    <source>
        <dbReference type="SAM" id="MobiDB-lite"/>
    </source>
</evidence>
<dbReference type="AlphaFoldDB" id="A0A1I8B3F1"/>
<dbReference type="WBParaSite" id="MhA1_Contig1310.frz3.gene10">
    <property type="protein sequence ID" value="MhA1_Contig1310.frz3.gene10"/>
    <property type="gene ID" value="MhA1_Contig1310.frz3.gene10"/>
</dbReference>
<evidence type="ECO:0000313" key="2">
    <source>
        <dbReference type="Proteomes" id="UP000095281"/>
    </source>
</evidence>
<dbReference type="InterPro" id="IPR037272">
    <property type="entry name" value="SNS_sf"/>
</dbReference>
<proteinExistence type="predicted"/>
<feature type="compositionally biased region" description="Polar residues" evidence="1">
    <location>
        <begin position="20"/>
        <end position="38"/>
    </location>
</feature>
<sequence>MAKKWFSRARQSHELVPSSEGPQQQQTLQPIENNTGGTIASDIPQKSDVNGDEALLHDTHPQKGKRKVSVLGHELFDRGQWSGQFDFLMSMIAYAVGLGGLTKNKFI</sequence>
<dbReference type="Proteomes" id="UP000095281">
    <property type="component" value="Unplaced"/>
</dbReference>
<name>A0A1I8B3F1_MELHA</name>
<dbReference type="SUPFAM" id="SSF161070">
    <property type="entry name" value="SNF-like"/>
    <property type="match status" value="1"/>
</dbReference>
<reference evidence="3" key="1">
    <citation type="submission" date="2016-11" db="UniProtKB">
        <authorList>
            <consortium name="WormBaseParasite"/>
        </authorList>
    </citation>
    <scope>IDENTIFICATION</scope>
</reference>
<keyword evidence="2" id="KW-1185">Reference proteome</keyword>